<dbReference type="OrthoDB" id="445007at2759"/>
<comment type="caution">
    <text evidence="2">The sequence shown here is derived from an EMBL/GenBank/DDBJ whole genome shotgun (WGS) entry which is preliminary data.</text>
</comment>
<dbReference type="EMBL" id="AMCV02000025">
    <property type="protein sequence ID" value="TDZ17985.1"/>
    <property type="molecule type" value="Genomic_DNA"/>
</dbReference>
<sequence>MATQTQTATEPEAKHTHAAQFATKDLVTFDTTKQYGDWRDEFHIRPTQGSQREAPRFAPSTGPSRLRSQI</sequence>
<feature type="region of interest" description="Disordered" evidence="1">
    <location>
        <begin position="39"/>
        <end position="70"/>
    </location>
</feature>
<feature type="compositionally biased region" description="Polar residues" evidence="1">
    <location>
        <begin position="61"/>
        <end position="70"/>
    </location>
</feature>
<organism evidence="2 3">
    <name type="scientific">Colletotrichum orbiculare (strain 104-T / ATCC 96160 / CBS 514.97 / LARS 414 / MAFF 240422)</name>
    <name type="common">Cucumber anthracnose fungus</name>
    <name type="synonym">Colletotrichum lagenarium</name>
    <dbReference type="NCBI Taxonomy" id="1213857"/>
    <lineage>
        <taxon>Eukaryota</taxon>
        <taxon>Fungi</taxon>
        <taxon>Dikarya</taxon>
        <taxon>Ascomycota</taxon>
        <taxon>Pezizomycotina</taxon>
        <taxon>Sordariomycetes</taxon>
        <taxon>Hypocreomycetidae</taxon>
        <taxon>Glomerellales</taxon>
        <taxon>Glomerellaceae</taxon>
        <taxon>Colletotrichum</taxon>
        <taxon>Colletotrichum orbiculare species complex</taxon>
    </lineage>
</organism>
<reference evidence="3" key="1">
    <citation type="journal article" date="2013" name="New Phytol.">
        <title>Comparative genomic and transcriptomic analyses reveal the hemibiotrophic stage shift of Colletotrichum fungi.</title>
        <authorList>
            <person name="Gan P."/>
            <person name="Ikeda K."/>
            <person name="Irieda H."/>
            <person name="Narusaka M."/>
            <person name="O'Connell R.J."/>
            <person name="Narusaka Y."/>
            <person name="Takano Y."/>
            <person name="Kubo Y."/>
            <person name="Shirasu K."/>
        </authorList>
    </citation>
    <scope>NUCLEOTIDE SEQUENCE [LARGE SCALE GENOMIC DNA]</scope>
    <source>
        <strain evidence="3">104-T / ATCC 96160 / CBS 514.97 / LARS 414 / MAFF 240422</strain>
    </source>
</reference>
<proteinExistence type="predicted"/>
<protein>
    <submittedName>
        <fullName evidence="2">Uncharacterized protein</fullName>
    </submittedName>
</protein>
<accession>N4V977</accession>
<name>N4V977_COLOR</name>
<dbReference type="HOGENOM" id="CLU_2757678_0_0_1"/>
<dbReference type="Proteomes" id="UP000014480">
    <property type="component" value="Unassembled WGS sequence"/>
</dbReference>
<keyword evidence="3" id="KW-1185">Reference proteome</keyword>
<reference evidence="3" key="2">
    <citation type="journal article" date="2019" name="Mol. Plant Microbe Interact.">
        <title>Genome sequence resources for four phytopathogenic fungi from the Colletotrichum orbiculare species complex.</title>
        <authorList>
            <person name="Gan P."/>
            <person name="Tsushima A."/>
            <person name="Narusaka M."/>
            <person name="Narusaka Y."/>
            <person name="Takano Y."/>
            <person name="Kubo Y."/>
            <person name="Shirasu K."/>
        </authorList>
    </citation>
    <scope>GENOME REANNOTATION</scope>
    <source>
        <strain evidence="3">104-T / ATCC 96160 / CBS 514.97 / LARS 414 / MAFF 240422</strain>
    </source>
</reference>
<evidence type="ECO:0000313" key="3">
    <source>
        <dbReference type="Proteomes" id="UP000014480"/>
    </source>
</evidence>
<evidence type="ECO:0000256" key="1">
    <source>
        <dbReference type="SAM" id="MobiDB-lite"/>
    </source>
</evidence>
<gene>
    <name evidence="2" type="ORF">Cob_v008792</name>
</gene>
<evidence type="ECO:0000313" key="2">
    <source>
        <dbReference type="EMBL" id="TDZ17985.1"/>
    </source>
</evidence>
<dbReference type="AlphaFoldDB" id="N4V977"/>